<dbReference type="Proteomes" id="UP000244073">
    <property type="component" value="Unassembled WGS sequence"/>
</dbReference>
<dbReference type="GeneID" id="63810621"/>
<dbReference type="SUPFAM" id="SSF51126">
    <property type="entry name" value="Pectin lyase-like"/>
    <property type="match status" value="2"/>
</dbReference>
<dbReference type="InterPro" id="IPR012334">
    <property type="entry name" value="Pectin_lyas_fold"/>
</dbReference>
<evidence type="ECO:0000313" key="8">
    <source>
        <dbReference type="Proteomes" id="UP000244073"/>
    </source>
</evidence>
<comment type="caution">
    <text evidence="7">The sequence shown here is derived from an EMBL/GenBank/DDBJ whole genome shotgun (WGS) entry which is preliminary data.</text>
</comment>
<keyword evidence="2" id="KW-0964">Secreted</keyword>
<proteinExistence type="predicted"/>
<gene>
    <name evidence="7" type="ORF">P175DRAFT_0435541</name>
</gene>
<keyword evidence="5" id="KW-0472">Membrane</keyword>
<dbReference type="PANTHER" id="PTHR33928:SF2">
    <property type="entry name" value="PECTATE LYASE SUPERFAMILY PROTEIN DOMAIN-CONTAINING PROTEIN-RELATED"/>
    <property type="match status" value="1"/>
</dbReference>
<dbReference type="InterPro" id="IPR024535">
    <property type="entry name" value="RHGA/B-epi-like_pectate_lyase"/>
</dbReference>
<evidence type="ECO:0000256" key="1">
    <source>
        <dbReference type="ARBA" id="ARBA00004613"/>
    </source>
</evidence>
<dbReference type="CDD" id="cd23668">
    <property type="entry name" value="GH55_beta13glucanase-like"/>
    <property type="match status" value="1"/>
</dbReference>
<evidence type="ECO:0000313" key="7">
    <source>
        <dbReference type="EMBL" id="PTU21804.1"/>
    </source>
</evidence>
<dbReference type="Pfam" id="PF12708">
    <property type="entry name" value="Pect-lyase_RHGA_epim"/>
    <property type="match status" value="2"/>
</dbReference>
<evidence type="ECO:0000256" key="3">
    <source>
        <dbReference type="ARBA" id="ARBA00022729"/>
    </source>
</evidence>
<evidence type="ECO:0000256" key="5">
    <source>
        <dbReference type="SAM" id="Phobius"/>
    </source>
</evidence>
<dbReference type="RefSeq" id="XP_040753196.1">
    <property type="nucleotide sequence ID" value="XM_040893739.1"/>
</dbReference>
<comment type="subcellular location">
    <subcellularLocation>
        <location evidence="1">Secreted</location>
    </subcellularLocation>
</comment>
<dbReference type="Gene3D" id="2.160.20.10">
    <property type="entry name" value="Single-stranded right-handed beta-helix, Pectin lyase-like"/>
    <property type="match status" value="2"/>
</dbReference>
<keyword evidence="3" id="KW-0732">Signal</keyword>
<dbReference type="EMBL" id="MSFN02000003">
    <property type="protein sequence ID" value="PTU21804.1"/>
    <property type="molecule type" value="Genomic_DNA"/>
</dbReference>
<feature type="region of interest" description="Disordered" evidence="4">
    <location>
        <begin position="245"/>
        <end position="274"/>
    </location>
</feature>
<evidence type="ECO:0000256" key="4">
    <source>
        <dbReference type="SAM" id="MobiDB-lite"/>
    </source>
</evidence>
<keyword evidence="5" id="KW-1133">Transmembrane helix</keyword>
<feature type="domain" description="Rhamnogalacturonase A/B/Epimerase-like pectate lyase" evidence="6">
    <location>
        <begin position="234"/>
        <end position="456"/>
    </location>
</feature>
<accession>A0A2T5LZV0</accession>
<dbReference type="FunFam" id="2.160.20.10:FF:000043">
    <property type="entry name" value="Exo-beta-1,3-glucanase, putative"/>
    <property type="match status" value="1"/>
</dbReference>
<dbReference type="OrthoDB" id="1046782at2759"/>
<protein>
    <recommendedName>
        <fullName evidence="6">Rhamnogalacturonase A/B/Epimerase-like pectate lyase domain-containing protein</fullName>
    </recommendedName>
</protein>
<dbReference type="AlphaFoldDB" id="A0A2T5LZV0"/>
<dbReference type="GO" id="GO:0005576">
    <property type="term" value="C:extracellular region"/>
    <property type="evidence" value="ECO:0007669"/>
    <property type="project" value="UniProtKB-SubCell"/>
</dbReference>
<dbReference type="VEuPathDB" id="FungiDB:P175DRAFT_0435541"/>
<keyword evidence="5" id="KW-0812">Transmembrane</keyword>
<reference evidence="7 8" key="1">
    <citation type="journal article" date="2018" name="Proc. Natl. Acad. Sci. U.S.A.">
        <title>Linking secondary metabolites to gene clusters through genome sequencing of six diverse Aspergillus species.</title>
        <authorList>
            <person name="Kaerboelling I."/>
            <person name="Vesth T.C."/>
            <person name="Frisvad J.C."/>
            <person name="Nybo J.L."/>
            <person name="Theobald S."/>
            <person name="Kuo A."/>
            <person name="Bowyer P."/>
            <person name="Matsuda Y."/>
            <person name="Mondo S."/>
            <person name="Lyhne E.K."/>
            <person name="Kogle M.E."/>
            <person name="Clum A."/>
            <person name="Lipzen A."/>
            <person name="Salamov A."/>
            <person name="Ngan C.Y."/>
            <person name="Daum C."/>
            <person name="Chiniquy J."/>
            <person name="Barry K."/>
            <person name="LaButti K."/>
            <person name="Haridas S."/>
            <person name="Simmons B.A."/>
            <person name="Magnuson J.K."/>
            <person name="Mortensen U.H."/>
            <person name="Larsen T.O."/>
            <person name="Grigoriev I.V."/>
            <person name="Baker S.E."/>
            <person name="Andersen M.R."/>
        </authorList>
    </citation>
    <scope>NUCLEOTIDE SEQUENCE [LARGE SCALE GENOMIC DNA]</scope>
    <source>
        <strain evidence="7 8">IBT 24754</strain>
    </source>
</reference>
<sequence>MPRFWKAPWMKSKTSLNDDERVQLLPKRRSFNQLSATDAISQPLGATLPCSQALSQVCYVGFGIGGAGNIRKSVLLYLFPLLSITPTLTLKIGISTSYLRSLFNILSGMWCIVAVLLVMASSLPLLWISVLALLCANDVLATDLNKGKNEVVPWIDMTPTMEYIPHYSRGIPFTIQDYDAKPWHKLKNVTHHAFSPATSCASGTGTAGFWYEKIQHNGQSSFLLPEYKAKYKVFRNVVTEYGADNTGHNDSSSAIQSAIRDGPAGGPARDSHSMGTTGQPAIIYLPAGVYLMKAALQLYVGTVLVGDPSNPPVLKAAPGFSGDHMVYGKDPNFGGTINFYIGIKNIILDSTGLDPALGMNLLDWTVSQATQLSNVGFNMPHGTTSHVGLTTQYDYNSNLILNDLWFNGGNIGMKLSGQQWVFRNISFYGTSTAVQAGATDILFLGCRFSGNRVGIDATGTSGSLTVIDSNASGVDTFVVAANTTGAGNAIILENVQSSGTTVSAGGVAILAGSVSDTWVHGDVYDPGSTNMRRVSGETVRTVRSSTLLDGDKYFTKSPPTYQEYPVGQVLNIKTVSGRPVYGDGTTDDTQNINLILAENPDCKVIYFPAGTYIVTDTIFVPAGRRIIGDAFASTISGVGSKFQDSASVRPMIKFGYPGDIGVAQVSDMIFTVADILPGCKVVEVNIAGSSHGDVGFWNTHIRIGGAVGSKVETQCAGSPDQCKAAWGVLHLTTTSSVYIENMWGWTADHDLDGNNSQTISTGRGLLVEATAGTWLVGTGFEHHTLYQYNFEGARNVFSALQQSETPYWQGPGNTLAPAPWQDNVAPSDPDFSQCAANDALCRMALFERIHSSSDLFLYGGCNWVFFNNGGNCNSNNGKCQKNAVQVLNSHPIYLYGTNTKSTINMVLEGNVAVATEDQNAGGWGGVIAAYLYDA</sequence>
<feature type="compositionally biased region" description="Polar residues" evidence="4">
    <location>
        <begin position="246"/>
        <end position="256"/>
    </location>
</feature>
<name>A0A2T5LZV0_9EURO</name>
<evidence type="ECO:0000259" key="6">
    <source>
        <dbReference type="Pfam" id="PF12708"/>
    </source>
</evidence>
<organism evidence="7 8">
    <name type="scientific">Aspergillus ochraceoroseus IBT 24754</name>
    <dbReference type="NCBI Taxonomy" id="1392256"/>
    <lineage>
        <taxon>Eukaryota</taxon>
        <taxon>Fungi</taxon>
        <taxon>Dikarya</taxon>
        <taxon>Ascomycota</taxon>
        <taxon>Pezizomycotina</taxon>
        <taxon>Eurotiomycetes</taxon>
        <taxon>Eurotiomycetidae</taxon>
        <taxon>Eurotiales</taxon>
        <taxon>Aspergillaceae</taxon>
        <taxon>Aspergillus</taxon>
        <taxon>Aspergillus subgen. Nidulantes</taxon>
    </lineage>
</organism>
<dbReference type="FunFam" id="2.160.20.10:FF:000049">
    <property type="entry name" value="Putative exo-beta-1,3-glucanase"/>
    <property type="match status" value="1"/>
</dbReference>
<dbReference type="InterPro" id="IPR039279">
    <property type="entry name" value="QRT3-like"/>
</dbReference>
<feature type="transmembrane region" description="Helical" evidence="5">
    <location>
        <begin position="74"/>
        <end position="94"/>
    </location>
</feature>
<dbReference type="PANTHER" id="PTHR33928">
    <property type="entry name" value="POLYGALACTURONASE QRT3"/>
    <property type="match status" value="1"/>
</dbReference>
<dbReference type="GO" id="GO:0004650">
    <property type="term" value="F:polygalacturonase activity"/>
    <property type="evidence" value="ECO:0007669"/>
    <property type="project" value="InterPro"/>
</dbReference>
<evidence type="ECO:0000256" key="2">
    <source>
        <dbReference type="ARBA" id="ARBA00022525"/>
    </source>
</evidence>
<feature type="transmembrane region" description="Helical" evidence="5">
    <location>
        <begin position="106"/>
        <end position="134"/>
    </location>
</feature>
<dbReference type="InterPro" id="IPR011050">
    <property type="entry name" value="Pectin_lyase_fold/virulence"/>
</dbReference>
<feature type="domain" description="Rhamnogalacturonase A/B/Epimerase-like pectate lyase" evidence="6">
    <location>
        <begin position="581"/>
        <end position="644"/>
    </location>
</feature>